<sequence>MSHPGSRAAADDPNAVVQRDLRVRGVAGLPDASTMPPITSGNTNAPTITIGERSRSTAATAHSVGADSQLISSFLNVKG</sequence>
<dbReference type="GO" id="GO:0050660">
    <property type="term" value="F:flavin adenine dinucleotide binding"/>
    <property type="evidence" value="ECO:0007669"/>
    <property type="project" value="InterPro"/>
</dbReference>
<dbReference type="InterPro" id="IPR012132">
    <property type="entry name" value="GMC_OxRdtase"/>
</dbReference>
<dbReference type="InterPro" id="IPR007867">
    <property type="entry name" value="GMC_OxRtase_C"/>
</dbReference>
<gene>
    <name evidence="3" type="ORF">B5M45_24455</name>
</gene>
<evidence type="ECO:0000313" key="3">
    <source>
        <dbReference type="EMBL" id="ORJ55523.1"/>
    </source>
</evidence>
<keyword evidence="4" id="KW-1185">Reference proteome</keyword>
<dbReference type="InterPro" id="IPR036188">
    <property type="entry name" value="FAD/NAD-bd_sf"/>
</dbReference>
<name>A0A1X0XRI2_MYCSI</name>
<comment type="similarity">
    <text evidence="1">Belongs to the GMC oxidoreductase family.</text>
</comment>
<dbReference type="Gene3D" id="3.50.50.60">
    <property type="entry name" value="FAD/NAD(P)-binding domain"/>
    <property type="match status" value="1"/>
</dbReference>
<protein>
    <recommendedName>
        <fullName evidence="2">Glucose-methanol-choline oxidoreductase C-terminal domain-containing protein</fullName>
    </recommendedName>
</protein>
<evidence type="ECO:0000256" key="1">
    <source>
        <dbReference type="ARBA" id="ARBA00010790"/>
    </source>
</evidence>
<dbReference type="PANTHER" id="PTHR11552:SF154">
    <property type="entry name" value="FI04917P"/>
    <property type="match status" value="1"/>
</dbReference>
<organism evidence="3 4">
    <name type="scientific">Mycobacterium simiae</name>
    <name type="common">Mycobacterium habana</name>
    <dbReference type="NCBI Taxonomy" id="1784"/>
    <lineage>
        <taxon>Bacteria</taxon>
        <taxon>Bacillati</taxon>
        <taxon>Actinomycetota</taxon>
        <taxon>Actinomycetes</taxon>
        <taxon>Mycobacteriales</taxon>
        <taxon>Mycobacteriaceae</taxon>
        <taxon>Mycobacterium</taxon>
        <taxon>Mycobacterium simiae complex</taxon>
    </lineage>
</organism>
<dbReference type="AlphaFoldDB" id="A0A1X0XRI2"/>
<evidence type="ECO:0000313" key="4">
    <source>
        <dbReference type="Proteomes" id="UP000193040"/>
    </source>
</evidence>
<proteinExistence type="inferred from homology"/>
<dbReference type="Pfam" id="PF05199">
    <property type="entry name" value="GMC_oxred_C"/>
    <property type="match status" value="1"/>
</dbReference>
<feature type="domain" description="Glucose-methanol-choline oxidoreductase C-terminal" evidence="2">
    <location>
        <begin position="10"/>
        <end position="51"/>
    </location>
</feature>
<dbReference type="EMBL" id="MZZM01000030">
    <property type="protein sequence ID" value="ORJ55523.1"/>
    <property type="molecule type" value="Genomic_DNA"/>
</dbReference>
<dbReference type="PANTHER" id="PTHR11552">
    <property type="entry name" value="GLUCOSE-METHANOL-CHOLINE GMC OXIDOREDUCTASE"/>
    <property type="match status" value="1"/>
</dbReference>
<reference evidence="3 4" key="1">
    <citation type="submission" date="2017-03" db="EMBL/GenBank/DDBJ databases">
        <title>Genomic insights into Mycobacterium simiae human colonization.</title>
        <authorList>
            <person name="Steffani J.L."/>
            <person name="Brunck M.E."/>
            <person name="Cruz E."/>
            <person name="Montiel R."/>
            <person name="Barona F."/>
        </authorList>
    </citation>
    <scope>NUCLEOTIDE SEQUENCE [LARGE SCALE GENOMIC DNA]</scope>
    <source>
        <strain evidence="3 4">MsiGto</strain>
    </source>
</reference>
<evidence type="ECO:0000259" key="2">
    <source>
        <dbReference type="Pfam" id="PF05199"/>
    </source>
</evidence>
<comment type="caution">
    <text evidence="3">The sequence shown here is derived from an EMBL/GenBank/DDBJ whole genome shotgun (WGS) entry which is preliminary data.</text>
</comment>
<accession>A0A1X0XRI2</accession>
<dbReference type="GO" id="GO:0016614">
    <property type="term" value="F:oxidoreductase activity, acting on CH-OH group of donors"/>
    <property type="evidence" value="ECO:0007669"/>
    <property type="project" value="InterPro"/>
</dbReference>
<dbReference type="Proteomes" id="UP000193040">
    <property type="component" value="Unassembled WGS sequence"/>
</dbReference>